<evidence type="ECO:0000256" key="6">
    <source>
        <dbReference type="ARBA" id="ARBA00035132"/>
    </source>
</evidence>
<dbReference type="GO" id="GO:1990904">
    <property type="term" value="C:ribonucleoprotein complex"/>
    <property type="evidence" value="ECO:0007669"/>
    <property type="project" value="UniProtKB-KW"/>
</dbReference>
<dbReference type="PANTHER" id="PTHR13362:SF2">
    <property type="entry name" value="SMALL RIBOSOMAL SUBUNIT PROTEIN MS33"/>
    <property type="match status" value="1"/>
</dbReference>
<evidence type="ECO:0000256" key="1">
    <source>
        <dbReference type="ARBA" id="ARBA00004173"/>
    </source>
</evidence>
<keyword evidence="9" id="KW-1185">Reference proteome</keyword>
<organism evidence="8 9">
    <name type="scientific">Oopsacas minuta</name>
    <dbReference type="NCBI Taxonomy" id="111878"/>
    <lineage>
        <taxon>Eukaryota</taxon>
        <taxon>Metazoa</taxon>
        <taxon>Porifera</taxon>
        <taxon>Hexactinellida</taxon>
        <taxon>Hexasterophora</taxon>
        <taxon>Lyssacinosida</taxon>
        <taxon>Leucopsacidae</taxon>
        <taxon>Oopsacas</taxon>
    </lineage>
</organism>
<keyword evidence="3 8" id="KW-0689">Ribosomal protein</keyword>
<proteinExistence type="inferred from homology"/>
<dbReference type="GO" id="GO:0005840">
    <property type="term" value="C:ribosome"/>
    <property type="evidence" value="ECO:0007669"/>
    <property type="project" value="UniProtKB-KW"/>
</dbReference>
<evidence type="ECO:0000256" key="5">
    <source>
        <dbReference type="ARBA" id="ARBA00023274"/>
    </source>
</evidence>
<keyword evidence="4" id="KW-0496">Mitochondrion</keyword>
<dbReference type="Proteomes" id="UP001165289">
    <property type="component" value="Unassembled WGS sequence"/>
</dbReference>
<accession>A0AAV7JTV9</accession>
<evidence type="ECO:0000256" key="3">
    <source>
        <dbReference type="ARBA" id="ARBA00022980"/>
    </source>
</evidence>
<comment type="similarity">
    <text evidence="2">Belongs to the mitochondrion-specific ribosomal protein mS33 family.</text>
</comment>
<evidence type="ECO:0000313" key="8">
    <source>
        <dbReference type="EMBL" id="KAI6652222.1"/>
    </source>
</evidence>
<dbReference type="PANTHER" id="PTHR13362">
    <property type="entry name" value="MITOCHONDRIAL RIBOSOMAL PROTEIN S33"/>
    <property type="match status" value="1"/>
</dbReference>
<feature type="region of interest" description="Disordered" evidence="7">
    <location>
        <begin position="91"/>
        <end position="112"/>
    </location>
</feature>
<name>A0AAV7JTV9_9METZ</name>
<feature type="compositionally biased region" description="Basic and acidic residues" evidence="7">
    <location>
        <begin position="101"/>
        <end position="112"/>
    </location>
</feature>
<evidence type="ECO:0000256" key="4">
    <source>
        <dbReference type="ARBA" id="ARBA00023128"/>
    </source>
</evidence>
<dbReference type="InterPro" id="IPR013219">
    <property type="entry name" value="Ribosomal_mS33"/>
</dbReference>
<reference evidence="8 9" key="1">
    <citation type="journal article" date="2023" name="BMC Biol.">
        <title>The compact genome of the sponge Oopsacas minuta (Hexactinellida) is lacking key metazoan core genes.</title>
        <authorList>
            <person name="Santini S."/>
            <person name="Schenkelaars Q."/>
            <person name="Jourda C."/>
            <person name="Duchesne M."/>
            <person name="Belahbib H."/>
            <person name="Rocher C."/>
            <person name="Selva M."/>
            <person name="Riesgo A."/>
            <person name="Vervoort M."/>
            <person name="Leys S.P."/>
            <person name="Kodjabachian L."/>
            <person name="Le Bivic A."/>
            <person name="Borchiellini C."/>
            <person name="Claverie J.M."/>
            <person name="Renard E."/>
        </authorList>
    </citation>
    <scope>NUCLEOTIDE SEQUENCE [LARGE SCALE GENOMIC DNA]</scope>
    <source>
        <strain evidence="8">SPO-2</strain>
    </source>
</reference>
<dbReference type="GO" id="GO:0005739">
    <property type="term" value="C:mitochondrion"/>
    <property type="evidence" value="ECO:0007669"/>
    <property type="project" value="UniProtKB-SubCell"/>
</dbReference>
<dbReference type="EMBL" id="JAKMXF010000299">
    <property type="protein sequence ID" value="KAI6652222.1"/>
    <property type="molecule type" value="Genomic_DNA"/>
</dbReference>
<evidence type="ECO:0000256" key="2">
    <source>
        <dbReference type="ARBA" id="ARBA00008970"/>
    </source>
</evidence>
<keyword evidence="5" id="KW-0687">Ribonucleoprotein</keyword>
<dbReference type="AlphaFoldDB" id="A0AAV7JTV9"/>
<comment type="subcellular location">
    <subcellularLocation>
        <location evidence="1">Mitochondrion</location>
    </subcellularLocation>
</comment>
<comment type="caution">
    <text evidence="8">The sequence shown here is derived from an EMBL/GenBank/DDBJ whole genome shotgun (WGS) entry which is preliminary data.</text>
</comment>
<dbReference type="Pfam" id="PF08293">
    <property type="entry name" value="MRP-S33"/>
    <property type="match status" value="1"/>
</dbReference>
<feature type="compositionally biased region" description="Basic residues" evidence="7">
    <location>
        <begin position="91"/>
        <end position="100"/>
    </location>
</feature>
<sequence>MSRSLQQYNLRMSRLRKIIFGEVVRPNQDLRISRLFARRPWEMELEKFYPPFKKLDNLLLKMRAMGFYYDEHYDTRDWFFSEREKAGKLRVRGQGKRQLHREKDAAENAKKT</sequence>
<protein>
    <recommendedName>
        <fullName evidence="6">Small ribosomal subunit protein mS33</fullName>
    </recommendedName>
</protein>
<gene>
    <name evidence="8" type="ORF">LOD99_7239</name>
</gene>
<evidence type="ECO:0000256" key="7">
    <source>
        <dbReference type="SAM" id="MobiDB-lite"/>
    </source>
</evidence>
<evidence type="ECO:0000313" key="9">
    <source>
        <dbReference type="Proteomes" id="UP001165289"/>
    </source>
</evidence>